<organism evidence="2 3">
    <name type="scientific">Bacillus pseudomycoides</name>
    <dbReference type="NCBI Taxonomy" id="64104"/>
    <lineage>
        <taxon>Bacteria</taxon>
        <taxon>Bacillati</taxon>
        <taxon>Bacillota</taxon>
        <taxon>Bacilli</taxon>
        <taxon>Bacillales</taxon>
        <taxon>Bacillaceae</taxon>
        <taxon>Bacillus</taxon>
        <taxon>Bacillus cereus group</taxon>
    </lineage>
</organism>
<dbReference type="PANTHER" id="PTHR37301:SF1">
    <property type="entry name" value="DNA-BINDING PROTEIN"/>
    <property type="match status" value="1"/>
</dbReference>
<dbReference type="RefSeq" id="WP_176547996.1">
    <property type="nucleotide sequence ID" value="NZ_NUDR01000121.1"/>
</dbReference>
<dbReference type="SUPFAM" id="SSF47413">
    <property type="entry name" value="lambda repressor-like DNA-binding domains"/>
    <property type="match status" value="1"/>
</dbReference>
<accession>A0ABD6T608</accession>
<dbReference type="Proteomes" id="UP000221918">
    <property type="component" value="Unassembled WGS sequence"/>
</dbReference>
<dbReference type="AlphaFoldDB" id="A0ABD6T608"/>
<evidence type="ECO:0000259" key="1">
    <source>
        <dbReference type="Pfam" id="PF13443"/>
    </source>
</evidence>
<reference evidence="2 3" key="1">
    <citation type="submission" date="2017-09" db="EMBL/GenBank/DDBJ databases">
        <title>Large-scale bioinformatics analysis of Bacillus genomes uncovers conserved roles of natural products in bacterial physiology.</title>
        <authorList>
            <consortium name="Agbiome Team Llc"/>
            <person name="Bleich R.M."/>
            <person name="Grubbs K.J."/>
            <person name="Santa Maria K.C."/>
            <person name="Allen S.E."/>
            <person name="Farag S."/>
            <person name="Shank E.A."/>
            <person name="Bowers A."/>
        </authorList>
    </citation>
    <scope>NUCLEOTIDE SEQUENCE [LARGE SCALE GENOMIC DNA]</scope>
    <source>
        <strain evidence="2 3">AFS037265</strain>
    </source>
</reference>
<sequence length="39" mass="4431">LKTGKVKAIRFSTLDAICRVLNCQPGDILEYTHSEHDEE</sequence>
<evidence type="ECO:0000313" key="2">
    <source>
        <dbReference type="EMBL" id="PHE95112.1"/>
    </source>
</evidence>
<dbReference type="Pfam" id="PF13443">
    <property type="entry name" value="HTH_26"/>
    <property type="match status" value="1"/>
</dbReference>
<dbReference type="InterPro" id="IPR001387">
    <property type="entry name" value="Cro/C1-type_HTH"/>
</dbReference>
<feature type="non-terminal residue" evidence="2">
    <location>
        <position position="1"/>
    </location>
</feature>
<proteinExistence type="predicted"/>
<name>A0ABD6T608_9BACI</name>
<protein>
    <submittedName>
        <fullName evidence="2">Transcriptional regulator</fullName>
    </submittedName>
</protein>
<gene>
    <name evidence="2" type="ORF">COF81_15015</name>
</gene>
<dbReference type="PANTHER" id="PTHR37301">
    <property type="entry name" value="DNA-BINDING PROTEIN-RELATED"/>
    <property type="match status" value="1"/>
</dbReference>
<comment type="caution">
    <text evidence="2">The sequence shown here is derived from an EMBL/GenBank/DDBJ whole genome shotgun (WGS) entry which is preliminary data.</text>
</comment>
<feature type="domain" description="HTH cro/C1-type" evidence="1">
    <location>
        <begin position="1"/>
        <end position="32"/>
    </location>
</feature>
<dbReference type="InterPro" id="IPR010982">
    <property type="entry name" value="Lambda_DNA-bd_dom_sf"/>
</dbReference>
<evidence type="ECO:0000313" key="3">
    <source>
        <dbReference type="Proteomes" id="UP000221918"/>
    </source>
</evidence>
<dbReference type="EMBL" id="NUTL01000063">
    <property type="protein sequence ID" value="PHE95112.1"/>
    <property type="molecule type" value="Genomic_DNA"/>
</dbReference>